<feature type="transmembrane region" description="Helical" evidence="3">
    <location>
        <begin position="6"/>
        <end position="28"/>
    </location>
</feature>
<evidence type="ECO:0000313" key="6">
    <source>
        <dbReference type="Proteomes" id="UP000593568"/>
    </source>
</evidence>
<keyword evidence="6" id="KW-1185">Reference proteome</keyword>
<gene>
    <name evidence="5" type="ORF">Gotri_027325</name>
</gene>
<dbReference type="GO" id="GO:0006508">
    <property type="term" value="P:proteolysis"/>
    <property type="evidence" value="ECO:0007669"/>
    <property type="project" value="InterPro"/>
</dbReference>
<dbReference type="SUPFAM" id="SSF52743">
    <property type="entry name" value="Subtilisin-like"/>
    <property type="match status" value="1"/>
</dbReference>
<evidence type="ECO:0000256" key="2">
    <source>
        <dbReference type="ARBA" id="ARBA00022729"/>
    </source>
</evidence>
<evidence type="ECO:0000259" key="4">
    <source>
        <dbReference type="Pfam" id="PF00082"/>
    </source>
</evidence>
<comment type="similarity">
    <text evidence="1">Belongs to the peptidase S8 family.</text>
</comment>
<evidence type="ECO:0000256" key="1">
    <source>
        <dbReference type="ARBA" id="ARBA00011073"/>
    </source>
</evidence>
<protein>
    <recommendedName>
        <fullName evidence="4">Peptidase S8/S53 domain-containing protein</fullName>
    </recommendedName>
</protein>
<keyword evidence="2" id="KW-0732">Signal</keyword>
<evidence type="ECO:0000313" key="5">
    <source>
        <dbReference type="EMBL" id="MBA0786292.1"/>
    </source>
</evidence>
<dbReference type="AlphaFoldDB" id="A0A7J9FLU6"/>
<organism evidence="5 6">
    <name type="scientific">Gossypium trilobum</name>
    <dbReference type="NCBI Taxonomy" id="34281"/>
    <lineage>
        <taxon>Eukaryota</taxon>
        <taxon>Viridiplantae</taxon>
        <taxon>Streptophyta</taxon>
        <taxon>Embryophyta</taxon>
        <taxon>Tracheophyta</taxon>
        <taxon>Spermatophyta</taxon>
        <taxon>Magnoliopsida</taxon>
        <taxon>eudicotyledons</taxon>
        <taxon>Gunneridae</taxon>
        <taxon>Pentapetalae</taxon>
        <taxon>rosids</taxon>
        <taxon>malvids</taxon>
        <taxon>Malvales</taxon>
        <taxon>Malvaceae</taxon>
        <taxon>Malvoideae</taxon>
        <taxon>Gossypium</taxon>
    </lineage>
</organism>
<dbReference type="PANTHER" id="PTHR10795">
    <property type="entry name" value="PROPROTEIN CONVERTASE SUBTILISIN/KEXIN"/>
    <property type="match status" value="1"/>
</dbReference>
<sequence length="52" mass="5640">MAQKLYLFYLLQVISGTSMASAVVAGMLSCIKSFHKDWGIARIKSAIMTSGN</sequence>
<evidence type="ECO:0000256" key="3">
    <source>
        <dbReference type="SAM" id="Phobius"/>
    </source>
</evidence>
<keyword evidence="3" id="KW-0812">Transmembrane</keyword>
<reference evidence="5 6" key="1">
    <citation type="journal article" date="2019" name="Genome Biol. Evol.">
        <title>Insights into the evolution of the New World diploid cottons (Gossypium, subgenus Houzingenia) based on genome sequencing.</title>
        <authorList>
            <person name="Grover C.E."/>
            <person name="Arick M.A. 2nd"/>
            <person name="Thrash A."/>
            <person name="Conover J.L."/>
            <person name="Sanders W.S."/>
            <person name="Peterson D.G."/>
            <person name="Frelichowski J.E."/>
            <person name="Scheffler J.A."/>
            <person name="Scheffler B.E."/>
            <person name="Wendel J.F."/>
        </authorList>
    </citation>
    <scope>NUCLEOTIDE SEQUENCE [LARGE SCALE GENOMIC DNA]</scope>
    <source>
        <strain evidence="5">8</strain>
        <tissue evidence="5">Leaf</tissue>
    </source>
</reference>
<keyword evidence="3" id="KW-1133">Transmembrane helix</keyword>
<accession>A0A7J9FLU6</accession>
<name>A0A7J9FLU6_9ROSI</name>
<dbReference type="InterPro" id="IPR036852">
    <property type="entry name" value="Peptidase_S8/S53_dom_sf"/>
</dbReference>
<dbReference type="InterPro" id="IPR000209">
    <property type="entry name" value="Peptidase_S8/S53_dom"/>
</dbReference>
<feature type="domain" description="Peptidase S8/S53" evidence="4">
    <location>
        <begin position="12"/>
        <end position="50"/>
    </location>
</feature>
<dbReference type="Gene3D" id="3.40.50.200">
    <property type="entry name" value="Peptidase S8/S53 domain"/>
    <property type="match status" value="1"/>
</dbReference>
<keyword evidence="3" id="KW-0472">Membrane</keyword>
<proteinExistence type="inferred from homology"/>
<dbReference type="PROSITE" id="PS51257">
    <property type="entry name" value="PROKAR_LIPOPROTEIN"/>
    <property type="match status" value="1"/>
</dbReference>
<dbReference type="Pfam" id="PF00082">
    <property type="entry name" value="Peptidase_S8"/>
    <property type="match status" value="1"/>
</dbReference>
<dbReference type="GO" id="GO:0004252">
    <property type="term" value="F:serine-type endopeptidase activity"/>
    <property type="evidence" value="ECO:0007669"/>
    <property type="project" value="InterPro"/>
</dbReference>
<dbReference type="EMBL" id="JABEZW010222440">
    <property type="protein sequence ID" value="MBA0786292.1"/>
    <property type="molecule type" value="Genomic_DNA"/>
</dbReference>
<comment type="caution">
    <text evidence="5">The sequence shown here is derived from an EMBL/GenBank/DDBJ whole genome shotgun (WGS) entry which is preliminary data.</text>
</comment>
<dbReference type="InterPro" id="IPR045051">
    <property type="entry name" value="SBT"/>
</dbReference>
<dbReference type="Proteomes" id="UP000593568">
    <property type="component" value="Unassembled WGS sequence"/>
</dbReference>